<comment type="caution">
    <text evidence="1">The sequence shown here is derived from an EMBL/GenBank/DDBJ whole genome shotgun (WGS) entry which is preliminary data.</text>
</comment>
<keyword evidence="1" id="KW-0489">Methyltransferase</keyword>
<name>A0ABV5J936_9BACT</name>
<accession>A0ABV5J936</accession>
<dbReference type="InterPro" id="IPR029063">
    <property type="entry name" value="SAM-dependent_MTases_sf"/>
</dbReference>
<protein>
    <submittedName>
        <fullName evidence="1">O-methyltransferase</fullName>
        <ecNumber evidence="1">2.1.1.-</ecNumber>
    </submittedName>
</protein>
<reference evidence="1 2" key="1">
    <citation type="submission" date="2024-09" db="EMBL/GenBank/DDBJ databases">
        <authorList>
            <person name="Sun Q."/>
            <person name="Mori K."/>
        </authorList>
    </citation>
    <scope>NUCLEOTIDE SEQUENCE [LARGE SCALE GENOMIC DNA]</scope>
    <source>
        <strain evidence="1 2">CECT 7682</strain>
    </source>
</reference>
<keyword evidence="2" id="KW-1185">Reference proteome</keyword>
<dbReference type="EMBL" id="JBHMEW010000067">
    <property type="protein sequence ID" value="MFB9213351.1"/>
    <property type="molecule type" value="Genomic_DNA"/>
</dbReference>
<dbReference type="RefSeq" id="WP_290248600.1">
    <property type="nucleotide sequence ID" value="NZ_JAUFQT010000001.1"/>
</dbReference>
<proteinExistence type="predicted"/>
<dbReference type="GO" id="GO:0032259">
    <property type="term" value="P:methylation"/>
    <property type="evidence" value="ECO:0007669"/>
    <property type="project" value="UniProtKB-KW"/>
</dbReference>
<evidence type="ECO:0000313" key="2">
    <source>
        <dbReference type="Proteomes" id="UP001589654"/>
    </source>
</evidence>
<dbReference type="EC" id="2.1.1.-" evidence="1"/>
<dbReference type="GO" id="GO:0008168">
    <property type="term" value="F:methyltransferase activity"/>
    <property type="evidence" value="ECO:0007669"/>
    <property type="project" value="UniProtKB-KW"/>
</dbReference>
<dbReference type="Pfam" id="PF13578">
    <property type="entry name" value="Methyltransf_24"/>
    <property type="match status" value="1"/>
</dbReference>
<evidence type="ECO:0000313" key="1">
    <source>
        <dbReference type="EMBL" id="MFB9213351.1"/>
    </source>
</evidence>
<keyword evidence="1" id="KW-0808">Transferase</keyword>
<dbReference type="Proteomes" id="UP001589654">
    <property type="component" value="Unassembled WGS sequence"/>
</dbReference>
<sequence length="212" mass="24118">MEAKKIKLLQDQRSIPIKDFGAGSRALKKEKHRKIAAITRHSSSPTKFSLLYQFFCGKTPAQTVLELGTCVGINTCYLAKVTKGTLFTFEGAEALGDLAESIFEERFPIQLVRGNIDQTLPYFLKKKPKLDFVLMDAHHTYKATIAYFDQILPFLHEDSIVAIGDIHWSQGMEKAWEEIKTYPGLTVSMDFFECGILFFKKGVPKNNYILHF</sequence>
<gene>
    <name evidence="1" type="ORF">ACFFUR_16160</name>
</gene>
<dbReference type="Gene3D" id="3.40.50.150">
    <property type="entry name" value="Vaccinia Virus protein VP39"/>
    <property type="match status" value="1"/>
</dbReference>
<dbReference type="SUPFAM" id="SSF53335">
    <property type="entry name" value="S-adenosyl-L-methionine-dependent methyltransferases"/>
    <property type="match status" value="1"/>
</dbReference>
<organism evidence="1 2">
    <name type="scientific">Echinicola jeungdonensis</name>
    <dbReference type="NCBI Taxonomy" id="709343"/>
    <lineage>
        <taxon>Bacteria</taxon>
        <taxon>Pseudomonadati</taxon>
        <taxon>Bacteroidota</taxon>
        <taxon>Cytophagia</taxon>
        <taxon>Cytophagales</taxon>
        <taxon>Cyclobacteriaceae</taxon>
        <taxon>Echinicola</taxon>
    </lineage>
</organism>